<organism evidence="2 3">
    <name type="scientific">Desmospora activa DSM 45169</name>
    <dbReference type="NCBI Taxonomy" id="1121389"/>
    <lineage>
        <taxon>Bacteria</taxon>
        <taxon>Bacillati</taxon>
        <taxon>Bacillota</taxon>
        <taxon>Bacilli</taxon>
        <taxon>Bacillales</taxon>
        <taxon>Thermoactinomycetaceae</taxon>
        <taxon>Desmospora</taxon>
    </lineage>
</organism>
<reference evidence="2 3" key="1">
    <citation type="submission" date="2018-04" db="EMBL/GenBank/DDBJ databases">
        <title>Genomic Encyclopedia of Archaeal and Bacterial Type Strains, Phase II (KMG-II): from individual species to whole genera.</title>
        <authorList>
            <person name="Goeker M."/>
        </authorList>
    </citation>
    <scope>NUCLEOTIDE SEQUENCE [LARGE SCALE GENOMIC DNA]</scope>
    <source>
        <strain evidence="2 3">DSM 45169</strain>
    </source>
</reference>
<dbReference type="Gene3D" id="2.160.20.10">
    <property type="entry name" value="Single-stranded right-handed beta-helix, Pectin lyase-like"/>
    <property type="match status" value="1"/>
</dbReference>
<dbReference type="SMART" id="SM00710">
    <property type="entry name" value="PbH1"/>
    <property type="match status" value="5"/>
</dbReference>
<keyword evidence="3" id="KW-1185">Reference proteome</keyword>
<keyword evidence="1" id="KW-0812">Transmembrane</keyword>
<evidence type="ECO:0000313" key="3">
    <source>
        <dbReference type="Proteomes" id="UP000241639"/>
    </source>
</evidence>
<dbReference type="AlphaFoldDB" id="A0A2T4ZCE4"/>
<name>A0A2T4ZCE4_9BACL</name>
<dbReference type="InterPro" id="IPR006626">
    <property type="entry name" value="PbH1"/>
</dbReference>
<proteinExistence type="predicted"/>
<dbReference type="InterPro" id="IPR011050">
    <property type="entry name" value="Pectin_lyase_fold/virulence"/>
</dbReference>
<dbReference type="EMBL" id="PZZP01000001">
    <property type="protein sequence ID" value="PTM59570.1"/>
    <property type="molecule type" value="Genomic_DNA"/>
</dbReference>
<feature type="transmembrane region" description="Helical" evidence="1">
    <location>
        <begin position="12"/>
        <end position="33"/>
    </location>
</feature>
<gene>
    <name evidence="2" type="ORF">C8J48_2196</name>
</gene>
<evidence type="ECO:0000256" key="1">
    <source>
        <dbReference type="SAM" id="Phobius"/>
    </source>
</evidence>
<dbReference type="InterPro" id="IPR012334">
    <property type="entry name" value="Pectin_lyas_fold"/>
</dbReference>
<sequence>MWKADVSRWRRCLKGVVGMTIIALIVSMILVGYEQPAFAACGDRPSYNAEVTNSGSTWTARNGSRTVYSGSDMVAAVQAAIDSLSSGRTSKEWVLVRGDGSMSANSRISLRSYTGIDVCGTIHVSGSGSGDNAPIYARGVRDIEVRYLNITGGPLYGIFMRNVENVVLGDIGIRVSSGLGVRIDNHGDRSVRSRNIHIDQVYVSGTGSHGVETYGVDGLTINRVTARNTGGSGLLLNDTINATVDRIDADGAGTGTGYAALRFANRNGRVGDSYPTNIRIGSVKAVGGGRGIFCVSESGGVEINQVDIQRTGGNAILIENCYNVNIARQSGTVDGGGEIRIAARDEFPPSRDITLQNLTVRNTDIRWSPCVGSNIANRNITRENSNLHWCSSAR</sequence>
<dbReference type="SUPFAM" id="SSF51126">
    <property type="entry name" value="Pectin lyase-like"/>
    <property type="match status" value="1"/>
</dbReference>
<accession>A0A2T4ZCE4</accession>
<protein>
    <recommendedName>
        <fullName evidence="4">Parallel beta helix pectate lyase-like protein</fullName>
    </recommendedName>
</protein>
<evidence type="ECO:0008006" key="4">
    <source>
        <dbReference type="Google" id="ProtNLM"/>
    </source>
</evidence>
<evidence type="ECO:0000313" key="2">
    <source>
        <dbReference type="EMBL" id="PTM59570.1"/>
    </source>
</evidence>
<keyword evidence="1" id="KW-0472">Membrane</keyword>
<dbReference type="Proteomes" id="UP000241639">
    <property type="component" value="Unassembled WGS sequence"/>
</dbReference>
<comment type="caution">
    <text evidence="2">The sequence shown here is derived from an EMBL/GenBank/DDBJ whole genome shotgun (WGS) entry which is preliminary data.</text>
</comment>
<keyword evidence="1" id="KW-1133">Transmembrane helix</keyword>